<dbReference type="Proteomes" id="UP000030125">
    <property type="component" value="Unassembled WGS sequence"/>
</dbReference>
<evidence type="ECO:0000259" key="6">
    <source>
        <dbReference type="Pfam" id="PF19190"/>
    </source>
</evidence>
<organism evidence="7 8">
    <name type="scientific">Porphyromonas cangingivalis</name>
    <dbReference type="NCBI Taxonomy" id="36874"/>
    <lineage>
        <taxon>Bacteria</taxon>
        <taxon>Pseudomonadati</taxon>
        <taxon>Bacteroidota</taxon>
        <taxon>Bacteroidia</taxon>
        <taxon>Bacteroidales</taxon>
        <taxon>Porphyromonadaceae</taxon>
        <taxon>Porphyromonas</taxon>
    </lineage>
</organism>
<comment type="caution">
    <text evidence="7">The sequence shown here is derived from an EMBL/GenBank/DDBJ whole genome shotgun (WGS) entry which is preliminary data.</text>
</comment>
<protein>
    <recommendedName>
        <fullName evidence="5 6">BACON domain-containing protein</fullName>
    </recommendedName>
</protein>
<evidence type="ECO:0000256" key="3">
    <source>
        <dbReference type="ARBA" id="ARBA00022807"/>
    </source>
</evidence>
<dbReference type="Pfam" id="PF13004">
    <property type="entry name" value="BACON"/>
    <property type="match status" value="2"/>
</dbReference>
<sequence length="753" mass="83950">MFATLFGMLFASCEKDAPEVLAVDLKVAKQSLEFKSEDAEQKVDVTSNFEWTATAEASWCKLKVEKTALVVSVDDYDNLENDRYTTITIKSSNGKDTKTVSIDVTQKKQEPASLILNPGEKAILECEGVVPTTVEIISTVGHIKWAWEGEMPEWMNEPTLEGNILTLTAQDNPTKEKRTATIIITVGKEGNQATQKLEVEQSPNAPYIKVMPSNVVKLDYLGTPQIIEVYWNTENYNFEEILEGPWGNRRYEVEEIVEKPAALRAELLKRRKKVYKIWATLNPKTEEWSQEISLYAQSDLGKPGLEQRIYHKFVIKQEAAPVASFSLTQKSVIFGSKGGEETLPVTASISNWTASTEADWLAVERKGEELFIKAKPNAQNETKRAVIKLVCGTENNRAEEQVNVVIAGVGSKIVLSEDIVMLDAEGNEKVVKVLSESKDWFVEGAPAWLTVKEDTQKGTISLKATKAESNREADLKVISTAGGSKIELALKVKQGKQYKIGELYSINGKVVGIVYSVYNNGTNGYVFSLEDSKLGAQNFDATKVPCWSIGMYAGDQKDPEILKNMKPCCLDPNDGRNNLAAVKKRSAEDLRGMTWQERYPALAWVEKFDEERGNQGWYIPAKNELNTLVAYINGVYEGSGVYMPKDGSEEDSENQKKRAAALEKVNEVIKANGGDIFYRDLGHEGAVLSGMTELMSSTEAGKNDSGIGYVAIYIIKPIYPWWEQWRHASAVSEYEISDINHGTRVSIRPIMRF</sequence>
<evidence type="ECO:0000259" key="5">
    <source>
        <dbReference type="Pfam" id="PF13004"/>
    </source>
</evidence>
<dbReference type="InterPro" id="IPR024361">
    <property type="entry name" value="BACON"/>
</dbReference>
<dbReference type="InterPro" id="IPR013783">
    <property type="entry name" value="Ig-like_fold"/>
</dbReference>
<keyword evidence="8" id="KW-1185">Reference proteome</keyword>
<reference evidence="7 8" key="1">
    <citation type="submission" date="2014-08" db="EMBL/GenBank/DDBJ databases">
        <title>Porphyromonas cangingivalis strain:COT-109_OH1386 Genome sequencing.</title>
        <authorList>
            <person name="Wallis C."/>
            <person name="Deusch O."/>
            <person name="O'Flynn C."/>
            <person name="Davis I."/>
            <person name="Jospin G."/>
            <person name="Darling A.E."/>
            <person name="Coil D.A."/>
            <person name="Alexiev A."/>
            <person name="Horsfall A."/>
            <person name="Kirkwood N."/>
            <person name="Harris S."/>
            <person name="Eisen J.A."/>
        </authorList>
    </citation>
    <scope>NUCLEOTIDE SEQUENCE [LARGE SCALE GENOMIC DNA]</scope>
    <source>
        <strain evidence="8">COT-109 OH1386</strain>
    </source>
</reference>
<evidence type="ECO:0000256" key="2">
    <source>
        <dbReference type="ARBA" id="ARBA00022670"/>
    </source>
</evidence>
<name>A0A0A2ERV8_PORCN</name>
<feature type="domain" description="BACON" evidence="6">
    <location>
        <begin position="325"/>
        <end position="395"/>
    </location>
</feature>
<dbReference type="GO" id="GO:0006508">
    <property type="term" value="P:proteolysis"/>
    <property type="evidence" value="ECO:0007669"/>
    <property type="project" value="UniProtKB-KW"/>
</dbReference>
<dbReference type="Pfam" id="PF19190">
    <property type="entry name" value="BACON_2"/>
    <property type="match status" value="1"/>
</dbReference>
<proteinExistence type="inferred from homology"/>
<dbReference type="GO" id="GO:0008234">
    <property type="term" value="F:cysteine-type peptidase activity"/>
    <property type="evidence" value="ECO:0007669"/>
    <property type="project" value="UniProtKB-KW"/>
</dbReference>
<comment type="similarity">
    <text evidence="1">Belongs to the peptidase C25 family.</text>
</comment>
<feature type="domain" description="BACON" evidence="5">
    <location>
        <begin position="158"/>
        <end position="201"/>
    </location>
</feature>
<dbReference type="eggNOG" id="ENOG5033KA5">
    <property type="taxonomic scope" value="Bacteria"/>
</dbReference>
<accession>A0A0A2ERV8</accession>
<keyword evidence="3" id="KW-0378">Hydrolase</keyword>
<dbReference type="Gene3D" id="2.60.40.10">
    <property type="entry name" value="Immunoglobulins"/>
    <property type="match status" value="4"/>
</dbReference>
<keyword evidence="3" id="KW-0788">Thiol protease</keyword>
<evidence type="ECO:0000313" key="8">
    <source>
        <dbReference type="Proteomes" id="UP000030125"/>
    </source>
</evidence>
<dbReference type="AlphaFoldDB" id="A0A0A2ERV8"/>
<feature type="domain" description="BACON" evidence="5">
    <location>
        <begin position="50"/>
        <end position="107"/>
    </location>
</feature>
<dbReference type="CDD" id="cd14948">
    <property type="entry name" value="BACON"/>
    <property type="match status" value="2"/>
</dbReference>
<evidence type="ECO:0000256" key="1">
    <source>
        <dbReference type="ARBA" id="ARBA00006067"/>
    </source>
</evidence>
<keyword evidence="4" id="KW-0843">Virulence</keyword>
<gene>
    <name evidence="7" type="ORF">HQ35_05965</name>
</gene>
<evidence type="ECO:0000313" key="7">
    <source>
        <dbReference type="EMBL" id="KGN80235.1"/>
    </source>
</evidence>
<dbReference type="STRING" id="36874.HQ34_00680"/>
<keyword evidence="2" id="KW-0645">Protease</keyword>
<evidence type="ECO:0000256" key="4">
    <source>
        <dbReference type="ARBA" id="ARBA00023026"/>
    </source>
</evidence>
<dbReference type="EMBL" id="JQJD01000043">
    <property type="protein sequence ID" value="KGN80235.1"/>
    <property type="molecule type" value="Genomic_DNA"/>
</dbReference>